<accession>A0A835RH59</accession>
<dbReference type="AlphaFoldDB" id="A0A835RH59"/>
<proteinExistence type="predicted"/>
<evidence type="ECO:0000313" key="2">
    <source>
        <dbReference type="Proteomes" id="UP000639772"/>
    </source>
</evidence>
<protein>
    <submittedName>
        <fullName evidence="1">Uncharacterized protein</fullName>
    </submittedName>
</protein>
<reference evidence="1 2" key="1">
    <citation type="journal article" date="2020" name="Nat. Food">
        <title>A phased Vanilla planifolia genome enables genetic improvement of flavour and production.</title>
        <authorList>
            <person name="Hasing T."/>
            <person name="Tang H."/>
            <person name="Brym M."/>
            <person name="Khazi F."/>
            <person name="Huang T."/>
            <person name="Chambers A.H."/>
        </authorList>
    </citation>
    <scope>NUCLEOTIDE SEQUENCE [LARGE SCALE GENOMIC DNA]</scope>
    <source>
        <tissue evidence="1">Leaf</tissue>
    </source>
</reference>
<organism evidence="1 2">
    <name type="scientific">Vanilla planifolia</name>
    <name type="common">Vanilla</name>
    <dbReference type="NCBI Taxonomy" id="51239"/>
    <lineage>
        <taxon>Eukaryota</taxon>
        <taxon>Viridiplantae</taxon>
        <taxon>Streptophyta</taxon>
        <taxon>Embryophyta</taxon>
        <taxon>Tracheophyta</taxon>
        <taxon>Spermatophyta</taxon>
        <taxon>Magnoliopsida</taxon>
        <taxon>Liliopsida</taxon>
        <taxon>Asparagales</taxon>
        <taxon>Orchidaceae</taxon>
        <taxon>Vanilloideae</taxon>
        <taxon>Vanilleae</taxon>
        <taxon>Vanilla</taxon>
    </lineage>
</organism>
<gene>
    <name evidence="1" type="ORF">HPP92_007241</name>
</gene>
<sequence length="101" mass="10703">MLQLCAVHTTIIRAHMGVGGRVVGLGHLAKHGMRAEGGGGDKQRAPWCGHVGCSSSGAAANEHRRRGGNDARRCVKIGPTTMHERDGKMETSGLRAMIFLC</sequence>
<dbReference type="EMBL" id="JADCNM010000003">
    <property type="protein sequence ID" value="KAG0490378.1"/>
    <property type="molecule type" value="Genomic_DNA"/>
</dbReference>
<dbReference type="Proteomes" id="UP000639772">
    <property type="component" value="Chromosome 3"/>
</dbReference>
<comment type="caution">
    <text evidence="1">The sequence shown here is derived from an EMBL/GenBank/DDBJ whole genome shotgun (WGS) entry which is preliminary data.</text>
</comment>
<evidence type="ECO:0000313" key="1">
    <source>
        <dbReference type="EMBL" id="KAG0490378.1"/>
    </source>
</evidence>
<name>A0A835RH59_VANPL</name>